<feature type="domain" description="UBX" evidence="2">
    <location>
        <begin position="214"/>
        <end position="247"/>
    </location>
</feature>
<gene>
    <name evidence="3" type="ORF">AYI70_g3497</name>
</gene>
<dbReference type="Proteomes" id="UP000187283">
    <property type="component" value="Unassembled WGS sequence"/>
</dbReference>
<dbReference type="EMBL" id="LSSN01001010">
    <property type="protein sequence ID" value="OMJ21425.1"/>
    <property type="molecule type" value="Genomic_DNA"/>
</dbReference>
<evidence type="ECO:0000259" key="2">
    <source>
        <dbReference type="PROSITE" id="PS50033"/>
    </source>
</evidence>
<accession>A0A1R1Y3Q1</accession>
<dbReference type="PROSITE" id="PS50033">
    <property type="entry name" value="UBX"/>
    <property type="match status" value="1"/>
</dbReference>
<dbReference type="InterPro" id="IPR029071">
    <property type="entry name" value="Ubiquitin-like_domsf"/>
</dbReference>
<comment type="caution">
    <text evidence="3">The sequence shown here is derived from an EMBL/GenBank/DDBJ whole genome shotgun (WGS) entry which is preliminary data.</text>
</comment>
<dbReference type="InterPro" id="IPR001012">
    <property type="entry name" value="UBX_dom"/>
</dbReference>
<evidence type="ECO:0000313" key="4">
    <source>
        <dbReference type="Proteomes" id="UP000187283"/>
    </source>
</evidence>
<name>A0A1R1Y3Q1_9FUNG</name>
<dbReference type="STRING" id="133412.A0A1R1Y3Q1"/>
<sequence>MPHVSIIDPRTGEQLYSWGPSINTSSFSSELINFLFNNQWDLSNSNLPSSSKPETGPNSLTEEESLRAAINASLNNNINYYQSNSDLFVNDINDSDYLDSDVDSFSSDYGSKNRLQNEIVISDYDSEESDEHENISVESHSKRKHTIINESLPSTSIGIDVLKSLNNDHVSTSISSDKSDDLGYTSNEENADDSDGLQNSFDLIPAIDHPDKPISSETTRVQFRYPDGKKTVKTFNKSDRVLLIFQFAKYSVGPENHSTIEVLFIIHYFTYLLLTSSFHLDNF</sequence>
<evidence type="ECO:0000313" key="3">
    <source>
        <dbReference type="EMBL" id="OMJ21425.1"/>
    </source>
</evidence>
<reference evidence="3 4" key="1">
    <citation type="submission" date="2017-01" db="EMBL/GenBank/DDBJ databases">
        <authorList>
            <person name="Mah S.A."/>
            <person name="Swanson W.J."/>
            <person name="Moy G.W."/>
            <person name="Vacquier V.D."/>
        </authorList>
    </citation>
    <scope>NUCLEOTIDE SEQUENCE [LARGE SCALE GENOMIC DNA]</scope>
    <source>
        <strain evidence="3 4">GSMNP</strain>
    </source>
</reference>
<dbReference type="Gene3D" id="3.10.20.90">
    <property type="entry name" value="Phosphatidylinositol 3-kinase Catalytic Subunit, Chain A, domain 1"/>
    <property type="match status" value="1"/>
</dbReference>
<keyword evidence="4" id="KW-1185">Reference proteome</keyword>
<organism evidence="3 4">
    <name type="scientific">Smittium culicis</name>
    <dbReference type="NCBI Taxonomy" id="133412"/>
    <lineage>
        <taxon>Eukaryota</taxon>
        <taxon>Fungi</taxon>
        <taxon>Fungi incertae sedis</taxon>
        <taxon>Zoopagomycota</taxon>
        <taxon>Kickxellomycotina</taxon>
        <taxon>Harpellomycetes</taxon>
        <taxon>Harpellales</taxon>
        <taxon>Legeriomycetaceae</taxon>
        <taxon>Smittium</taxon>
    </lineage>
</organism>
<evidence type="ECO:0000256" key="1">
    <source>
        <dbReference type="SAM" id="MobiDB-lite"/>
    </source>
</evidence>
<proteinExistence type="predicted"/>
<dbReference type="Pfam" id="PF00789">
    <property type="entry name" value="UBX"/>
    <property type="match status" value="1"/>
</dbReference>
<dbReference type="AlphaFoldDB" id="A0A1R1Y3Q1"/>
<dbReference type="OrthoDB" id="270602at2759"/>
<feature type="region of interest" description="Disordered" evidence="1">
    <location>
        <begin position="170"/>
        <end position="195"/>
    </location>
</feature>
<dbReference type="SUPFAM" id="SSF54236">
    <property type="entry name" value="Ubiquitin-like"/>
    <property type="match status" value="1"/>
</dbReference>
<protein>
    <recommendedName>
        <fullName evidence="2">UBX domain-containing protein</fullName>
    </recommendedName>
</protein>